<sequence length="1205" mass="133169">MFSNKPVVRLMVWLLVLLLSLPSFSGVVKADTNEGLVDDLDNFNSIYSHTANLVLDSSNAQNMGGDLKRITRNNTDTGSLVYKTDYDITSFTVPAYFWTGTPVVDVQFYGSADGVDYTPVTPKIYTSGPSVASWQMYVYEAFGLPAGTRYLKIQLLGDVKYWTPQISKVILNLNTASVEPNPPSETVIDGSQTLVLSTATPGAAIYYKRNTDTAYQLYQAPITLTTGVAIDTYAQKEGLSPSFVQTLYYPSKSDWQIDRYGQVIKADFPEKVTDDAQLTQDAVDDQSYYDSLQVPSDRDAYGGLKDSAQSYGLTATGFFNIQQTNNGRTVMVTPDGNVFYSLGVNGITTNETYVQTSGRENQFEWIPPQTGEFASAFRAGSTDFSYYIANRIRKFGAPYDDEQFVKQGMDRIQKWGFNTVGSWSGNYAAEYGMPHVNMLPTSSMDWAQVDGMHYFDIFADGAEQKIDEAFAAKLPANRDDPTLIGYFIDNEIQFQNILTVIPQAKASKVASKRKLVDLLNEWYNGDISAFNSAWGTSFASFDEMYEAALPVKTQQAQDDLYSFVSVYADTLYSTIATIFRKYDPNHLLLGDRWLKNTVENTRIRDILSEAAGKYFDVISYNYYSRNLSVSQLQAIHDKSGGKPIMITEFNYGTAEQGLNSGVIPVETQDERQLRYRNYVELAASLGYVVGTHWFNYVDQPAAGRWWEGTTGERYNTGLINVADSPYKPFLQGVKQSNDDIYSVLLGNRSPFQYDFGEVERPANRKFEIGYTSSPMQIDGIRDEGYDPSRQMWLKSGDRIVGTGGSDMKAGYDFAWDQSNLYLFADVTDPTPMMNPFRDGNVWKGDGVELFVGPDQLDVRQGLLVSDRQLILSAGGKDGSYYWRWYNTSQQAPVDMVVRRHGDGGGYALEARIPWDALNVTPEEGRSLLFDFGFDDSEDGVRRIRQWLWNGMDGNSSNRGYWGTATLSGGPDVTPPVTTAAVSPEAPDGANGWYVHPVTVALSAADERSGAANSEYRVDNGEWTAYQDAFTVAEDGLHEVAFRSIDIAGNVEDQKKVSFRIDKTPPDVAMLGTGAYTVNQTITVTCTAADQVSGVASSDCSAPLVDRPAYLLDLGTHQVSASAEDAAGNIAHASGEYTIQVTNASLMELTRRFVTGEGSSGILNSLITKLEKSQYNAYVNEVSAQKGKRIAEDAAGVLTALARALE</sequence>
<evidence type="ECO:0000313" key="5">
    <source>
        <dbReference type="Proteomes" id="UP000564644"/>
    </source>
</evidence>
<name>A0A7X0SRV6_9BACL</name>
<evidence type="ECO:0000259" key="3">
    <source>
        <dbReference type="Pfam" id="PF13290"/>
    </source>
</evidence>
<dbReference type="AlphaFoldDB" id="A0A7X0SRV6"/>
<dbReference type="NCBIfam" id="NF047446">
    <property type="entry name" value="barrel_OmpL47"/>
    <property type="match status" value="1"/>
</dbReference>
<feature type="domain" description="Carbohydrate-binding" evidence="2">
    <location>
        <begin position="777"/>
        <end position="968"/>
    </location>
</feature>
<dbReference type="InterPro" id="IPR058094">
    <property type="entry name" value="Ig-like_OmpL47-like"/>
</dbReference>
<feature type="domain" description="GH29D-like beta-sandwich" evidence="3">
    <location>
        <begin position="183"/>
        <end position="246"/>
    </location>
</feature>
<dbReference type="SUPFAM" id="SSF49344">
    <property type="entry name" value="CBD9-like"/>
    <property type="match status" value="1"/>
</dbReference>
<dbReference type="Proteomes" id="UP000564644">
    <property type="component" value="Unassembled WGS sequence"/>
</dbReference>
<organism evidence="4 5">
    <name type="scientific">Cohnella zeiphila</name>
    <dbReference type="NCBI Taxonomy" id="2761120"/>
    <lineage>
        <taxon>Bacteria</taxon>
        <taxon>Bacillati</taxon>
        <taxon>Bacillota</taxon>
        <taxon>Bacilli</taxon>
        <taxon>Bacillales</taxon>
        <taxon>Paenibacillaceae</taxon>
        <taxon>Cohnella</taxon>
    </lineage>
</organism>
<dbReference type="Gene3D" id="2.60.40.1190">
    <property type="match status" value="1"/>
</dbReference>
<proteinExistence type="predicted"/>
<evidence type="ECO:0000313" key="4">
    <source>
        <dbReference type="EMBL" id="MBB6732723.1"/>
    </source>
</evidence>
<evidence type="ECO:0000259" key="2">
    <source>
        <dbReference type="Pfam" id="PF06452"/>
    </source>
</evidence>
<dbReference type="SUPFAM" id="SSF51445">
    <property type="entry name" value="(Trans)glycosidases"/>
    <property type="match status" value="1"/>
</dbReference>
<dbReference type="InterPro" id="IPR017853">
    <property type="entry name" value="GH"/>
</dbReference>
<dbReference type="EMBL" id="JACJVO010000021">
    <property type="protein sequence ID" value="MBB6732723.1"/>
    <property type="molecule type" value="Genomic_DNA"/>
</dbReference>
<dbReference type="GO" id="GO:0030246">
    <property type="term" value="F:carbohydrate binding"/>
    <property type="evidence" value="ECO:0007669"/>
    <property type="project" value="InterPro"/>
</dbReference>
<feature type="chain" id="PRO_5038776211" description="Glycoside hydrolase family 42 N-terminal domain-containing protein" evidence="1">
    <location>
        <begin position="26"/>
        <end position="1205"/>
    </location>
</feature>
<dbReference type="Gene3D" id="3.30.1920.20">
    <property type="match status" value="1"/>
</dbReference>
<dbReference type="InterPro" id="IPR010502">
    <property type="entry name" value="Carb-bd_dom_fam9"/>
</dbReference>
<dbReference type="RefSeq" id="WP_185130382.1">
    <property type="nucleotide sequence ID" value="NZ_JACJVO010000021.1"/>
</dbReference>
<feature type="signal peptide" evidence="1">
    <location>
        <begin position="1"/>
        <end position="25"/>
    </location>
</feature>
<dbReference type="Pfam" id="PF13290">
    <property type="entry name" value="CHB_HEX_C_1"/>
    <property type="match status" value="1"/>
</dbReference>
<reference evidence="4 5" key="1">
    <citation type="submission" date="2020-08" db="EMBL/GenBank/DDBJ databases">
        <title>Cohnella phylogeny.</title>
        <authorList>
            <person name="Dunlap C."/>
        </authorList>
    </citation>
    <scope>NUCLEOTIDE SEQUENCE [LARGE SCALE GENOMIC DNA]</scope>
    <source>
        <strain evidence="4 5">CBP 2801</strain>
    </source>
</reference>
<keyword evidence="5" id="KW-1185">Reference proteome</keyword>
<comment type="caution">
    <text evidence="4">The sequence shown here is derived from an EMBL/GenBank/DDBJ whole genome shotgun (WGS) entry which is preliminary data.</text>
</comment>
<dbReference type="GO" id="GO:0004553">
    <property type="term" value="F:hydrolase activity, hydrolyzing O-glycosyl compounds"/>
    <property type="evidence" value="ECO:0007669"/>
    <property type="project" value="InterPro"/>
</dbReference>
<protein>
    <recommendedName>
        <fullName evidence="6">Glycoside hydrolase family 42 N-terminal domain-containing protein</fullName>
    </recommendedName>
</protein>
<dbReference type="Gene3D" id="3.20.20.80">
    <property type="entry name" value="Glycosidases"/>
    <property type="match status" value="1"/>
</dbReference>
<dbReference type="Pfam" id="PF06452">
    <property type="entry name" value="CBM9_1"/>
    <property type="match status" value="1"/>
</dbReference>
<gene>
    <name evidence="4" type="ORF">H7C18_17530</name>
</gene>
<keyword evidence="1" id="KW-0732">Signal</keyword>
<evidence type="ECO:0008006" key="6">
    <source>
        <dbReference type="Google" id="ProtNLM"/>
    </source>
</evidence>
<accession>A0A7X0SRV6</accession>
<dbReference type="GO" id="GO:0016052">
    <property type="term" value="P:carbohydrate catabolic process"/>
    <property type="evidence" value="ECO:0007669"/>
    <property type="project" value="InterPro"/>
</dbReference>
<evidence type="ECO:0000256" key="1">
    <source>
        <dbReference type="SAM" id="SignalP"/>
    </source>
</evidence>
<dbReference type="InterPro" id="IPR059177">
    <property type="entry name" value="GH29D-like_dom"/>
</dbReference>